<dbReference type="Pfam" id="PF13895">
    <property type="entry name" value="Ig_2"/>
    <property type="match status" value="1"/>
</dbReference>
<reference evidence="7 8" key="1">
    <citation type="submission" date="2014-11" db="EMBL/GenBank/DDBJ databases">
        <title>Genetic blueprint of the zoonotic pathogen Toxocara canis.</title>
        <authorList>
            <person name="Zhu X.-Q."/>
            <person name="Korhonen P.K."/>
            <person name="Cai H."/>
            <person name="Young N.D."/>
            <person name="Nejsum P."/>
            <person name="von Samson-Himmelstjerna G."/>
            <person name="Boag P.R."/>
            <person name="Tan P."/>
            <person name="Li Q."/>
            <person name="Min J."/>
            <person name="Yang Y."/>
            <person name="Wang X."/>
            <person name="Fang X."/>
            <person name="Hall R.S."/>
            <person name="Hofmann A."/>
            <person name="Sternberg P.W."/>
            <person name="Jex A.R."/>
            <person name="Gasser R.B."/>
        </authorList>
    </citation>
    <scope>NUCLEOTIDE SEQUENCE [LARGE SCALE GENOMIC DNA]</scope>
    <source>
        <strain evidence="7">PN_DK_2014</strain>
    </source>
</reference>
<dbReference type="InterPro" id="IPR036179">
    <property type="entry name" value="Ig-like_dom_sf"/>
</dbReference>
<dbReference type="Proteomes" id="UP000031036">
    <property type="component" value="Unassembled WGS sequence"/>
</dbReference>
<organism evidence="7 8">
    <name type="scientific">Toxocara canis</name>
    <name type="common">Canine roundworm</name>
    <dbReference type="NCBI Taxonomy" id="6265"/>
    <lineage>
        <taxon>Eukaryota</taxon>
        <taxon>Metazoa</taxon>
        <taxon>Ecdysozoa</taxon>
        <taxon>Nematoda</taxon>
        <taxon>Chromadorea</taxon>
        <taxon>Rhabditida</taxon>
        <taxon>Spirurina</taxon>
        <taxon>Ascaridomorpha</taxon>
        <taxon>Ascaridoidea</taxon>
        <taxon>Toxocaridae</taxon>
        <taxon>Toxocara</taxon>
    </lineage>
</organism>
<keyword evidence="5" id="KW-0393">Immunoglobulin domain</keyword>
<keyword evidence="2" id="KW-0472">Membrane</keyword>
<evidence type="ECO:0000259" key="6">
    <source>
        <dbReference type="PROSITE" id="PS50835"/>
    </source>
</evidence>
<comment type="caution">
    <text evidence="7">The sequence shown here is derived from an EMBL/GenBank/DDBJ whole genome shotgun (WGS) entry which is preliminary data.</text>
</comment>
<keyword evidence="3" id="KW-1015">Disulfide bond</keyword>
<gene>
    <name evidence="7" type="primary">unc-52</name>
    <name evidence="7" type="ORF">Tcan_02486</name>
</gene>
<dbReference type="InterPro" id="IPR003598">
    <property type="entry name" value="Ig_sub2"/>
</dbReference>
<evidence type="ECO:0000256" key="3">
    <source>
        <dbReference type="ARBA" id="ARBA00023157"/>
    </source>
</evidence>
<keyword evidence="8" id="KW-1185">Reference proteome</keyword>
<dbReference type="GO" id="GO:0005911">
    <property type="term" value="C:cell-cell junction"/>
    <property type="evidence" value="ECO:0007669"/>
    <property type="project" value="TreeGrafter"/>
</dbReference>
<dbReference type="InterPro" id="IPR013783">
    <property type="entry name" value="Ig-like_fold"/>
</dbReference>
<dbReference type="GO" id="GO:0005886">
    <property type="term" value="C:plasma membrane"/>
    <property type="evidence" value="ECO:0007669"/>
    <property type="project" value="TreeGrafter"/>
</dbReference>
<evidence type="ECO:0000313" key="7">
    <source>
        <dbReference type="EMBL" id="KHN71128.1"/>
    </source>
</evidence>
<dbReference type="FunFam" id="2.60.40.10:FF:000637">
    <property type="entry name" value="Basement membrane proteoglycan"/>
    <property type="match status" value="1"/>
</dbReference>
<evidence type="ECO:0000256" key="2">
    <source>
        <dbReference type="ARBA" id="ARBA00023136"/>
    </source>
</evidence>
<protein>
    <submittedName>
        <fullName evidence="7">Basement membrane proteoglycan</fullName>
    </submittedName>
</protein>
<dbReference type="EMBL" id="JPKZ01022691">
    <property type="protein sequence ID" value="KHN71128.1"/>
    <property type="molecule type" value="Genomic_DNA"/>
</dbReference>
<dbReference type="SUPFAM" id="SSF48726">
    <property type="entry name" value="Immunoglobulin"/>
    <property type="match status" value="2"/>
</dbReference>
<evidence type="ECO:0000256" key="1">
    <source>
        <dbReference type="ARBA" id="ARBA00004479"/>
    </source>
</evidence>
<sequence>MAKAPSVEPPTLSVKEGEPVTFRCWLPENENAELHWRRADGNPLGYGVSEGQDGTLSTPTAREVDAGEYICSAIDPESGYAADSTPVQLSVGKSQRPEVEPPEQFVNEGDPVRFQCFVPGNARAQLRWSREGGGPLPYGVTANGDGVLYIPNAQLGDAGNYLCSTIDPERGEPIESTPARLVVHARKTQTPSFH</sequence>
<dbReference type="InterPro" id="IPR007110">
    <property type="entry name" value="Ig-like_dom"/>
</dbReference>
<dbReference type="GO" id="GO:0098609">
    <property type="term" value="P:cell-cell adhesion"/>
    <property type="evidence" value="ECO:0007669"/>
    <property type="project" value="TreeGrafter"/>
</dbReference>
<evidence type="ECO:0000256" key="5">
    <source>
        <dbReference type="ARBA" id="ARBA00023319"/>
    </source>
</evidence>
<dbReference type="SMART" id="SM00409">
    <property type="entry name" value="IG"/>
    <property type="match status" value="2"/>
</dbReference>
<dbReference type="InterPro" id="IPR003599">
    <property type="entry name" value="Ig_sub"/>
</dbReference>
<dbReference type="InterPro" id="IPR051275">
    <property type="entry name" value="Cell_adhesion_signaling"/>
</dbReference>
<evidence type="ECO:0000256" key="4">
    <source>
        <dbReference type="ARBA" id="ARBA00023180"/>
    </source>
</evidence>
<keyword evidence="4" id="KW-0325">Glycoprotein</keyword>
<dbReference type="GO" id="GO:0050839">
    <property type="term" value="F:cell adhesion molecule binding"/>
    <property type="evidence" value="ECO:0007669"/>
    <property type="project" value="TreeGrafter"/>
</dbReference>
<dbReference type="STRING" id="6265.A0A0B2UP16"/>
<dbReference type="SMART" id="SM00408">
    <property type="entry name" value="IGc2"/>
    <property type="match status" value="2"/>
</dbReference>
<evidence type="ECO:0000313" key="8">
    <source>
        <dbReference type="Proteomes" id="UP000031036"/>
    </source>
</evidence>
<dbReference type="PANTHER" id="PTHR11640">
    <property type="entry name" value="NEPHRIN"/>
    <property type="match status" value="1"/>
</dbReference>
<accession>A0A0B2UP16</accession>
<dbReference type="PROSITE" id="PS50835">
    <property type="entry name" value="IG_LIKE"/>
    <property type="match status" value="2"/>
</dbReference>
<dbReference type="PANTHER" id="PTHR11640:SF31">
    <property type="entry name" value="IRREGULAR CHIASM C-ROUGHEST PROTEIN-RELATED"/>
    <property type="match status" value="1"/>
</dbReference>
<name>A0A0B2UP16_TOXCA</name>
<dbReference type="Gene3D" id="2.60.40.10">
    <property type="entry name" value="Immunoglobulins"/>
    <property type="match status" value="2"/>
</dbReference>
<dbReference type="Pfam" id="PF13927">
    <property type="entry name" value="Ig_3"/>
    <property type="match status" value="1"/>
</dbReference>
<dbReference type="OMA" id="CWLPENE"/>
<feature type="domain" description="Ig-like" evidence="6">
    <location>
        <begin position="5"/>
        <end position="90"/>
    </location>
</feature>
<proteinExistence type="predicted"/>
<comment type="subcellular location">
    <subcellularLocation>
        <location evidence="1">Membrane</location>
        <topology evidence="1">Single-pass type I membrane protein</topology>
    </subcellularLocation>
</comment>
<dbReference type="OrthoDB" id="10055367at2759"/>
<feature type="domain" description="Ig-like" evidence="6">
    <location>
        <begin position="97"/>
        <end position="182"/>
    </location>
</feature>
<dbReference type="AlphaFoldDB" id="A0A0B2UP16"/>